<feature type="domain" description="Insertion element IS150 protein InsJ-like helix-turn-helix" evidence="1">
    <location>
        <begin position="30"/>
        <end position="78"/>
    </location>
</feature>
<dbReference type="SUPFAM" id="SSF46689">
    <property type="entry name" value="Homeodomain-like"/>
    <property type="match status" value="1"/>
</dbReference>
<evidence type="ECO:0000259" key="1">
    <source>
        <dbReference type="Pfam" id="PF13518"/>
    </source>
</evidence>
<proteinExistence type="predicted"/>
<comment type="caution">
    <text evidence="3">The sequence shown here is derived from an EMBL/GenBank/DDBJ whole genome shotgun (WGS) entry which is preliminary data.</text>
</comment>
<protein>
    <submittedName>
        <fullName evidence="3">Uncharacterized protein</fullName>
    </submittedName>
</protein>
<dbReference type="Pfam" id="PF13592">
    <property type="entry name" value="HTH_33"/>
    <property type="match status" value="1"/>
</dbReference>
<name>A0A1G2NZJ1_9BACT</name>
<dbReference type="AlphaFoldDB" id="A0A1G2NZJ1"/>
<gene>
    <name evidence="3" type="ORF">A3H68_01715</name>
</gene>
<dbReference type="InterPro" id="IPR055247">
    <property type="entry name" value="InsJ-like_HTH"/>
</dbReference>
<dbReference type="InterPro" id="IPR025959">
    <property type="entry name" value="Winged_HTH_dom"/>
</dbReference>
<evidence type="ECO:0000313" key="4">
    <source>
        <dbReference type="Proteomes" id="UP000176429"/>
    </source>
</evidence>
<dbReference type="Proteomes" id="UP000176429">
    <property type="component" value="Unassembled WGS sequence"/>
</dbReference>
<accession>A0A1G2NZJ1</accession>
<evidence type="ECO:0000259" key="2">
    <source>
        <dbReference type="Pfam" id="PF13592"/>
    </source>
</evidence>
<feature type="domain" description="Winged helix-turn helix" evidence="2">
    <location>
        <begin position="101"/>
        <end position="157"/>
    </location>
</feature>
<dbReference type="EMBL" id="MHSH01000025">
    <property type="protein sequence ID" value="OHA41515.1"/>
    <property type="molecule type" value="Genomic_DNA"/>
</dbReference>
<evidence type="ECO:0000313" key="3">
    <source>
        <dbReference type="EMBL" id="OHA41515.1"/>
    </source>
</evidence>
<dbReference type="InterPro" id="IPR009057">
    <property type="entry name" value="Homeodomain-like_sf"/>
</dbReference>
<dbReference type="Pfam" id="PF13518">
    <property type="entry name" value="HTH_28"/>
    <property type="match status" value="1"/>
</dbReference>
<organism evidence="3 4">
    <name type="scientific">Candidatus Taylorbacteria bacterium RIFCSPLOWO2_02_FULL_46_40</name>
    <dbReference type="NCBI Taxonomy" id="1802329"/>
    <lineage>
        <taxon>Bacteria</taxon>
        <taxon>Candidatus Tayloriibacteriota</taxon>
    </lineage>
</organism>
<sequence>MTHLTVVAHDTQAGLREKLRHAHDEAYKTRLKAILSAMQGKKRYEISEQLTVDEKSVTTWVQKYNKKGTDGLVSNLGGRPEGNPKWDGSIFKDLAKEIDKGGYWSIPRMQKWLQENLKKEIPEQTVWYRMDQLNYSYKSSRPSPIGGDKEKQDVFKKGASYHFWSRSRTDHSSYSSPTRCDMD</sequence>
<reference evidence="3 4" key="1">
    <citation type="journal article" date="2016" name="Nat. Commun.">
        <title>Thousands of microbial genomes shed light on interconnected biogeochemical processes in an aquifer system.</title>
        <authorList>
            <person name="Anantharaman K."/>
            <person name="Brown C.T."/>
            <person name="Hug L.A."/>
            <person name="Sharon I."/>
            <person name="Castelle C.J."/>
            <person name="Probst A.J."/>
            <person name="Thomas B.C."/>
            <person name="Singh A."/>
            <person name="Wilkins M.J."/>
            <person name="Karaoz U."/>
            <person name="Brodie E.L."/>
            <person name="Williams K.H."/>
            <person name="Hubbard S.S."/>
            <person name="Banfield J.F."/>
        </authorList>
    </citation>
    <scope>NUCLEOTIDE SEQUENCE [LARGE SCALE GENOMIC DNA]</scope>
</reference>